<dbReference type="InterPro" id="IPR029061">
    <property type="entry name" value="THDP-binding"/>
</dbReference>
<dbReference type="Gene3D" id="3.40.50.920">
    <property type="match status" value="1"/>
</dbReference>
<keyword evidence="6" id="KW-1185">Reference proteome</keyword>
<dbReference type="FunFam" id="3.40.50.970:FF:000129">
    <property type="entry name" value="Transketolase"/>
    <property type="match status" value="1"/>
</dbReference>
<dbReference type="PANTHER" id="PTHR43825">
    <property type="entry name" value="PYRUVATE DEHYDROGENASE E1 COMPONENT"/>
    <property type="match status" value="1"/>
</dbReference>
<evidence type="ECO:0000256" key="1">
    <source>
        <dbReference type="ARBA" id="ARBA00001964"/>
    </source>
</evidence>
<protein>
    <recommendedName>
        <fullName evidence="4">Transketolase-like pyrimidine-binding domain-containing protein</fullName>
    </recommendedName>
</protein>
<organism evidence="5 6">
    <name type="scientific">Clostridium argentinense CDC 2741</name>
    <dbReference type="NCBI Taxonomy" id="1418104"/>
    <lineage>
        <taxon>Bacteria</taxon>
        <taxon>Bacillati</taxon>
        <taxon>Bacillota</taxon>
        <taxon>Clostridia</taxon>
        <taxon>Eubacteriales</taxon>
        <taxon>Clostridiaceae</taxon>
        <taxon>Clostridium</taxon>
    </lineage>
</organism>
<proteinExistence type="inferred from homology"/>
<dbReference type="RefSeq" id="WP_052267863.1">
    <property type="nucleotide sequence ID" value="NZ_AYSO01000011.1"/>
</dbReference>
<evidence type="ECO:0000259" key="4">
    <source>
        <dbReference type="SMART" id="SM00861"/>
    </source>
</evidence>
<dbReference type="InterPro" id="IPR005475">
    <property type="entry name" value="Transketolase-like_Pyr-bd"/>
</dbReference>
<dbReference type="SMART" id="SM00861">
    <property type="entry name" value="Transket_pyr"/>
    <property type="match status" value="1"/>
</dbReference>
<accession>A0A0C1R3Z1</accession>
<comment type="similarity">
    <text evidence="2">Belongs to the transketolase family.</text>
</comment>
<dbReference type="Pfam" id="PF02780">
    <property type="entry name" value="Transketolase_C"/>
    <property type="match status" value="1"/>
</dbReference>
<dbReference type="SUPFAM" id="SSF52922">
    <property type="entry name" value="TK C-terminal domain-like"/>
    <property type="match status" value="1"/>
</dbReference>
<dbReference type="InterPro" id="IPR033248">
    <property type="entry name" value="Transketolase_C"/>
</dbReference>
<reference evidence="5 6" key="1">
    <citation type="journal article" date="2015" name="Infect. Genet. Evol.">
        <title>Genomic sequences of six botulinum neurotoxin-producing strains representing three clostridial species illustrate the mobility and diversity of botulinum neurotoxin genes.</title>
        <authorList>
            <person name="Smith T.J."/>
            <person name="Hill K.K."/>
            <person name="Xie G."/>
            <person name="Foley B.T."/>
            <person name="Williamson C.H."/>
            <person name="Foster J.T."/>
            <person name="Johnson S.L."/>
            <person name="Chertkov O."/>
            <person name="Teshima H."/>
            <person name="Gibbons H.S."/>
            <person name="Johnsky L.A."/>
            <person name="Karavis M.A."/>
            <person name="Smith L.A."/>
        </authorList>
    </citation>
    <scope>NUCLEOTIDE SEQUENCE [LARGE SCALE GENOMIC DNA]</scope>
    <source>
        <strain evidence="5 6">CDC 2741</strain>
    </source>
</reference>
<dbReference type="Gene3D" id="3.40.50.970">
    <property type="match status" value="1"/>
</dbReference>
<evidence type="ECO:0000313" key="5">
    <source>
        <dbReference type="EMBL" id="KIE48277.1"/>
    </source>
</evidence>
<dbReference type="Proteomes" id="UP000031366">
    <property type="component" value="Unassembled WGS sequence"/>
</dbReference>
<comment type="caution">
    <text evidence="5">The sequence shown here is derived from an EMBL/GenBank/DDBJ whole genome shotgun (WGS) entry which is preliminary data.</text>
</comment>
<dbReference type="STRING" id="29341.RSJ17_09740"/>
<name>A0A0C1R3Z1_9CLOT</name>
<evidence type="ECO:0000313" key="6">
    <source>
        <dbReference type="Proteomes" id="UP000031366"/>
    </source>
</evidence>
<dbReference type="PANTHER" id="PTHR43825:SF1">
    <property type="entry name" value="TRANSKETOLASE-LIKE PYRIMIDINE-BINDING DOMAIN-CONTAINING PROTEIN"/>
    <property type="match status" value="1"/>
</dbReference>
<sequence length="335" mass="38091">MYELTYTMLDTINVAMTEIYEKSLCYLVETHDDIVVLFADLKETTKFELLSDKYAKRFLNVEIAEKNLFGIAAGLAKCYLTPYLSIFNISALMKALEQVRTDICYQNLNVKIIATHWGLSFGQGETTNSCMEDIAIMRSMYNMKVVVPADNVEATKAIIESYDMQGPVYIRINKCFDKKLYENEEYEFKIGKGIELNEGTDITIIACGSCVDQALEAAKILEDTDQLKVRVINMHTIKPIDKEVILKAIYETRRIITVEEHNVIGGLGSAVSEVIAESGKTCIFKALGISEKFFANVVREDLTAYYKIDTNGILEEVREILRKDFEDDNNWEDEV</sequence>
<dbReference type="CDD" id="cd07033">
    <property type="entry name" value="TPP_PYR_DXS_TK_like"/>
    <property type="match status" value="1"/>
</dbReference>
<dbReference type="InterPro" id="IPR051157">
    <property type="entry name" value="PDH/Transketolase"/>
</dbReference>
<evidence type="ECO:0000256" key="2">
    <source>
        <dbReference type="ARBA" id="ARBA00007131"/>
    </source>
</evidence>
<feature type="domain" description="Transketolase-like pyrimidine-binding" evidence="4">
    <location>
        <begin position="14"/>
        <end position="183"/>
    </location>
</feature>
<dbReference type="SUPFAM" id="SSF52518">
    <property type="entry name" value="Thiamin diphosphate-binding fold (THDP-binding)"/>
    <property type="match status" value="1"/>
</dbReference>
<dbReference type="OrthoDB" id="8732661at2"/>
<keyword evidence="3" id="KW-0786">Thiamine pyrophosphate</keyword>
<dbReference type="AlphaFoldDB" id="A0A0C1R3Z1"/>
<dbReference type="Pfam" id="PF02779">
    <property type="entry name" value="Transket_pyr"/>
    <property type="match status" value="1"/>
</dbReference>
<evidence type="ECO:0000256" key="3">
    <source>
        <dbReference type="ARBA" id="ARBA00023052"/>
    </source>
</evidence>
<dbReference type="InterPro" id="IPR009014">
    <property type="entry name" value="Transketo_C/PFOR_II"/>
</dbReference>
<comment type="cofactor">
    <cofactor evidence="1">
        <name>thiamine diphosphate</name>
        <dbReference type="ChEBI" id="CHEBI:58937"/>
    </cofactor>
</comment>
<dbReference type="EMBL" id="AYSO01000011">
    <property type="protein sequence ID" value="KIE48277.1"/>
    <property type="molecule type" value="Genomic_DNA"/>
</dbReference>
<gene>
    <name evidence="5" type="ORF">U732_3978</name>
</gene>